<name>A0A9N9JGN5_9GLOM</name>
<proteinExistence type="inferred from homology"/>
<dbReference type="Gene3D" id="3.40.50.1820">
    <property type="entry name" value="alpha/beta hydrolase"/>
    <property type="match status" value="1"/>
</dbReference>
<dbReference type="Pfam" id="PF00561">
    <property type="entry name" value="Abhydrolase_1"/>
    <property type="match status" value="1"/>
</dbReference>
<dbReference type="GO" id="GO:0052689">
    <property type="term" value="F:carboxylic ester hydrolase activity"/>
    <property type="evidence" value="ECO:0007669"/>
    <property type="project" value="TreeGrafter"/>
</dbReference>
<accession>A0A9N9JGN5</accession>
<protein>
    <submittedName>
        <fullName evidence="4">2312_t:CDS:1</fullName>
    </submittedName>
</protein>
<keyword evidence="5" id="KW-1185">Reference proteome</keyword>
<feature type="domain" description="AB hydrolase-1" evidence="3">
    <location>
        <begin position="2"/>
        <end position="87"/>
    </location>
</feature>
<dbReference type="PANTHER" id="PTHR46118:SF4">
    <property type="entry name" value="PROTEIN ABHD11"/>
    <property type="match status" value="1"/>
</dbReference>
<feature type="non-terminal residue" evidence="4">
    <location>
        <position position="1"/>
    </location>
</feature>
<dbReference type="InterPro" id="IPR000073">
    <property type="entry name" value="AB_hydrolase_1"/>
</dbReference>
<evidence type="ECO:0000313" key="5">
    <source>
        <dbReference type="Proteomes" id="UP000789342"/>
    </source>
</evidence>
<reference evidence="4" key="1">
    <citation type="submission" date="2021-06" db="EMBL/GenBank/DDBJ databases">
        <authorList>
            <person name="Kallberg Y."/>
            <person name="Tangrot J."/>
            <person name="Rosling A."/>
        </authorList>
    </citation>
    <scope>NUCLEOTIDE SEQUENCE</scope>
    <source>
        <strain evidence="4">CL551</strain>
    </source>
</reference>
<dbReference type="InterPro" id="IPR029058">
    <property type="entry name" value="AB_hydrolase_fold"/>
</dbReference>
<organism evidence="4 5">
    <name type="scientific">Acaulospora morrowiae</name>
    <dbReference type="NCBI Taxonomy" id="94023"/>
    <lineage>
        <taxon>Eukaryota</taxon>
        <taxon>Fungi</taxon>
        <taxon>Fungi incertae sedis</taxon>
        <taxon>Mucoromycota</taxon>
        <taxon>Glomeromycotina</taxon>
        <taxon>Glomeromycetes</taxon>
        <taxon>Diversisporales</taxon>
        <taxon>Acaulosporaceae</taxon>
        <taxon>Acaulospora</taxon>
    </lineage>
</organism>
<sequence>QNWRSLSKMFAQRLNARVYALDLRNHGESPHSKAHSYEVMAEDVAAFIREHRLKKIVVLGHSMGGKVAMTMALRQEQQLDRLVVVDSAPVNSRISQEFKRYIDVMKKIEQVGVVKQSQADEIMKNYIPEITIRQFLLTNLKKDSTTGQYKFRIPLDVLDDSLGTMSEFPFDSAHHTFHKKTLFISGLRSDYVTPKV</sequence>
<dbReference type="OrthoDB" id="8119704at2759"/>
<evidence type="ECO:0000256" key="2">
    <source>
        <dbReference type="ARBA" id="ARBA00022801"/>
    </source>
</evidence>
<comment type="similarity">
    <text evidence="1">Belongs to the AB hydrolase superfamily.</text>
</comment>
<dbReference type="EMBL" id="CAJVPV010051710">
    <property type="protein sequence ID" value="CAG8779721.1"/>
    <property type="molecule type" value="Genomic_DNA"/>
</dbReference>
<dbReference type="SUPFAM" id="SSF53474">
    <property type="entry name" value="alpha/beta-Hydrolases"/>
    <property type="match status" value="1"/>
</dbReference>
<dbReference type="AlphaFoldDB" id="A0A9N9JGN5"/>
<dbReference type="Proteomes" id="UP000789342">
    <property type="component" value="Unassembled WGS sequence"/>
</dbReference>
<feature type="non-terminal residue" evidence="4">
    <location>
        <position position="196"/>
    </location>
</feature>
<dbReference type="PRINTS" id="PR00111">
    <property type="entry name" value="ABHYDROLASE"/>
</dbReference>
<dbReference type="PANTHER" id="PTHR46118">
    <property type="entry name" value="PROTEIN ABHD11"/>
    <property type="match status" value="1"/>
</dbReference>
<gene>
    <name evidence="4" type="ORF">AMORRO_LOCUS17220</name>
</gene>
<keyword evidence="2" id="KW-0378">Hydrolase</keyword>
<evidence type="ECO:0000256" key="1">
    <source>
        <dbReference type="ARBA" id="ARBA00008645"/>
    </source>
</evidence>
<dbReference type="GO" id="GO:0005739">
    <property type="term" value="C:mitochondrion"/>
    <property type="evidence" value="ECO:0007669"/>
    <property type="project" value="TreeGrafter"/>
</dbReference>
<evidence type="ECO:0000313" key="4">
    <source>
        <dbReference type="EMBL" id="CAG8779721.1"/>
    </source>
</evidence>
<evidence type="ECO:0000259" key="3">
    <source>
        <dbReference type="Pfam" id="PF00561"/>
    </source>
</evidence>
<comment type="caution">
    <text evidence="4">The sequence shown here is derived from an EMBL/GenBank/DDBJ whole genome shotgun (WGS) entry which is preliminary data.</text>
</comment>